<evidence type="ECO:0000256" key="3">
    <source>
        <dbReference type="ARBA" id="ARBA00021275"/>
    </source>
</evidence>
<evidence type="ECO:0000313" key="11">
    <source>
        <dbReference type="RefSeq" id="XP_011385578.1"/>
    </source>
</evidence>
<dbReference type="SUPFAM" id="SSF50965">
    <property type="entry name" value="Galactose oxidase, central domain"/>
    <property type="match status" value="1"/>
</dbReference>
<keyword evidence="4" id="KW-0479">Metal-binding</keyword>
<reference evidence="11" key="1">
    <citation type="submission" date="2025-08" db="UniProtKB">
        <authorList>
            <consortium name="RefSeq"/>
        </authorList>
    </citation>
    <scope>IDENTIFICATION</scope>
    <source>
        <tissue evidence="11">Kidney</tissue>
    </source>
</reference>
<keyword evidence="10" id="KW-1185">Reference proteome</keyword>
<dbReference type="GO" id="GO:0005634">
    <property type="term" value="C:nucleus"/>
    <property type="evidence" value="ECO:0007669"/>
    <property type="project" value="UniProtKB-SubCell"/>
</dbReference>
<dbReference type="OrthoDB" id="8512570at2759"/>
<dbReference type="GO" id="GO:0008270">
    <property type="term" value="F:zinc ion binding"/>
    <property type="evidence" value="ECO:0007669"/>
    <property type="project" value="UniProtKB-KW"/>
</dbReference>
<comment type="subcellular location">
    <subcellularLocation>
        <location evidence="1">Nucleus</location>
    </subcellularLocation>
</comment>
<accession>A0A6P3S047</accession>
<organism evidence="10 11">
    <name type="scientific">Pteropus vampyrus</name>
    <name type="common">Large flying fox</name>
    <dbReference type="NCBI Taxonomy" id="132908"/>
    <lineage>
        <taxon>Eukaryota</taxon>
        <taxon>Metazoa</taxon>
        <taxon>Chordata</taxon>
        <taxon>Craniata</taxon>
        <taxon>Vertebrata</taxon>
        <taxon>Euteleostomi</taxon>
        <taxon>Mammalia</taxon>
        <taxon>Eutheria</taxon>
        <taxon>Laurasiatheria</taxon>
        <taxon>Chiroptera</taxon>
        <taxon>Yinpterochiroptera</taxon>
        <taxon>Pteropodoidea</taxon>
        <taxon>Pteropodidae</taxon>
        <taxon>Pteropodinae</taxon>
        <taxon>Pteropus</taxon>
    </lineage>
</organism>
<keyword evidence="7" id="KW-0156">Chromatin regulator</keyword>
<dbReference type="PANTHER" id="PTHR10960:SF0">
    <property type="entry name" value="V(D)J RECOMBINATION-ACTIVATING PROTEIN 2"/>
    <property type="match status" value="1"/>
</dbReference>
<keyword evidence="8" id="KW-0233">DNA recombination</keyword>
<comment type="similarity">
    <text evidence="2">Belongs to the RAG2 family.</text>
</comment>
<evidence type="ECO:0000256" key="5">
    <source>
        <dbReference type="ARBA" id="ARBA00022771"/>
    </source>
</evidence>
<sequence length="291" mass="32360">MSLQMITVSNNIALIQPGFSLMNFDGQLFFFGQKGWPKRSCPTGVFHFDVKHNQLKLKPTVFSKDSCYLPPLRYPATCMFKGSVEPEKYQYIIHGGKTPNNELSNKIYVMSIVCKTNKKVTFRCTEKDLVGDVPEARYGHSIDVVYSRGKSVGVLFGGRAYIPSAQRTTEKWNSVADCLPHVFLLDFEFGCSTAYILPELQDGLSFHVSIARNDTIYILGGHSLANNVRPANLYRIRVDLPLGSPAVNCTVLPGGISVSSAILTQTNKDEFVIVGGYQLENQKRMVCNIVS</sequence>
<dbReference type="InterPro" id="IPR004321">
    <property type="entry name" value="RAG2"/>
</dbReference>
<keyword evidence="9" id="KW-0539">Nucleus</keyword>
<dbReference type="InterPro" id="IPR011043">
    <property type="entry name" value="Gal_Oxase/kelch_b-propeller"/>
</dbReference>
<dbReference type="GO" id="GO:0033151">
    <property type="term" value="P:V(D)J recombination"/>
    <property type="evidence" value="ECO:0007669"/>
    <property type="project" value="TreeGrafter"/>
</dbReference>
<dbReference type="RefSeq" id="XP_011385578.1">
    <property type="nucleotide sequence ID" value="XM_011387276.2"/>
</dbReference>
<evidence type="ECO:0000256" key="1">
    <source>
        <dbReference type="ARBA" id="ARBA00004123"/>
    </source>
</evidence>
<dbReference type="GO" id="GO:0097519">
    <property type="term" value="C:DNA recombinase complex"/>
    <property type="evidence" value="ECO:0007669"/>
    <property type="project" value="TreeGrafter"/>
</dbReference>
<dbReference type="InterPro" id="IPR015915">
    <property type="entry name" value="Kelch-typ_b-propeller"/>
</dbReference>
<keyword evidence="5" id="KW-0863">Zinc-finger</keyword>
<dbReference type="PANTHER" id="PTHR10960">
    <property type="entry name" value="V D J RECOMBINATION-ACTIVATING PROTEIN 2"/>
    <property type="match status" value="1"/>
</dbReference>
<dbReference type="KEGG" id="pvp:105311290"/>
<dbReference type="AlphaFoldDB" id="A0A6P3S047"/>
<evidence type="ECO:0000256" key="8">
    <source>
        <dbReference type="ARBA" id="ARBA00023172"/>
    </source>
</evidence>
<dbReference type="Proteomes" id="UP000515202">
    <property type="component" value="Unplaced"/>
</dbReference>
<dbReference type="Pfam" id="PF03089">
    <property type="entry name" value="RAG2"/>
    <property type="match status" value="1"/>
</dbReference>
<evidence type="ECO:0000313" key="10">
    <source>
        <dbReference type="Proteomes" id="UP000515202"/>
    </source>
</evidence>
<gene>
    <name evidence="11" type="primary">LOC105311290</name>
</gene>
<dbReference type="GeneID" id="105311290"/>
<dbReference type="Gene3D" id="2.120.10.80">
    <property type="entry name" value="Kelch-type beta propeller"/>
    <property type="match status" value="1"/>
</dbReference>
<dbReference type="FunFam" id="2.120.10.80:FF:000047">
    <property type="entry name" value="V(D)J recombination-activating protein 2"/>
    <property type="match status" value="1"/>
</dbReference>
<dbReference type="GO" id="GO:0043565">
    <property type="term" value="F:sequence-specific DNA binding"/>
    <property type="evidence" value="ECO:0007669"/>
    <property type="project" value="TreeGrafter"/>
</dbReference>
<dbReference type="GO" id="GO:0006325">
    <property type="term" value="P:chromatin organization"/>
    <property type="evidence" value="ECO:0007669"/>
    <property type="project" value="UniProtKB-KW"/>
</dbReference>
<name>A0A6P3S047_PTEVA</name>
<evidence type="ECO:0000256" key="6">
    <source>
        <dbReference type="ARBA" id="ARBA00022833"/>
    </source>
</evidence>
<evidence type="ECO:0000256" key="9">
    <source>
        <dbReference type="ARBA" id="ARBA00023242"/>
    </source>
</evidence>
<protein>
    <recommendedName>
        <fullName evidence="3">V(D)J recombination-activating protein 2</fullName>
    </recommendedName>
</protein>
<evidence type="ECO:0000256" key="4">
    <source>
        <dbReference type="ARBA" id="ARBA00022723"/>
    </source>
</evidence>
<evidence type="ECO:0000256" key="2">
    <source>
        <dbReference type="ARBA" id="ARBA00008254"/>
    </source>
</evidence>
<keyword evidence="6" id="KW-0862">Zinc</keyword>
<proteinExistence type="inferred from homology"/>
<evidence type="ECO:0000256" key="7">
    <source>
        <dbReference type="ARBA" id="ARBA00022853"/>
    </source>
</evidence>